<evidence type="ECO:0000313" key="2">
    <source>
        <dbReference type="EMBL" id="RCW75310.1"/>
    </source>
</evidence>
<reference evidence="2 3" key="1">
    <citation type="submission" date="2018-07" db="EMBL/GenBank/DDBJ databases">
        <title>Freshwater and sediment microbial communities from various areas in North America, analyzing microbe dynamics in response to fracking.</title>
        <authorList>
            <person name="Lamendella R."/>
        </authorList>
    </citation>
    <scope>NUCLEOTIDE SEQUENCE [LARGE SCALE GENOMIC DNA]</scope>
    <source>
        <strain evidence="2 3">105B</strain>
    </source>
</reference>
<dbReference type="InterPro" id="IPR017926">
    <property type="entry name" value="GATASE"/>
</dbReference>
<protein>
    <submittedName>
        <fullName evidence="2">GMP synthase (Glutamine-hydrolysing)</fullName>
    </submittedName>
</protein>
<dbReference type="Proteomes" id="UP000253647">
    <property type="component" value="Unassembled WGS sequence"/>
</dbReference>
<accession>A0A368Y4T7</accession>
<dbReference type="PANTHER" id="PTHR42695:SF5">
    <property type="entry name" value="GLUTAMINE AMIDOTRANSFERASE YLR126C-RELATED"/>
    <property type="match status" value="1"/>
</dbReference>
<proteinExistence type="predicted"/>
<dbReference type="PROSITE" id="PS51273">
    <property type="entry name" value="GATASE_TYPE_1"/>
    <property type="match status" value="1"/>
</dbReference>
<dbReference type="PANTHER" id="PTHR42695">
    <property type="entry name" value="GLUTAMINE AMIDOTRANSFERASE YLR126C-RELATED"/>
    <property type="match status" value="1"/>
</dbReference>
<sequence length="249" mass="27084">MVEVAGVEKPKVIILKTGSTYPQIRDQFGDFDAWFLRSLTGDLELTVLDAVQTPPASAPSDWAGIVITGSPAMVSDKAPWSEETARWIKQAVEANVPLLGVCYGHQLLAHAMGGKADYHPKGRETGTHTVRLLDSASSDPLFSQLPAEFPAHLTHKQSAIELPPGAVLLANSAFEPHQAFRVGEHAWGVQFHPEFTDAIMKAYLEVQFPDIVAEGLDAQSLLQGVRPAPDANHLLKLFAEYLNARAMTK</sequence>
<organism evidence="2 3">
    <name type="scientific">Marinobacter nauticus</name>
    <name type="common">Marinobacter hydrocarbonoclasticus</name>
    <name type="synonym">Marinobacter aquaeolei</name>
    <dbReference type="NCBI Taxonomy" id="2743"/>
    <lineage>
        <taxon>Bacteria</taxon>
        <taxon>Pseudomonadati</taxon>
        <taxon>Pseudomonadota</taxon>
        <taxon>Gammaproteobacteria</taxon>
        <taxon>Pseudomonadales</taxon>
        <taxon>Marinobacteraceae</taxon>
        <taxon>Marinobacter</taxon>
    </lineage>
</organism>
<dbReference type="Gene3D" id="3.40.50.880">
    <property type="match status" value="1"/>
</dbReference>
<feature type="domain" description="Glutamine amidotransferase" evidence="1">
    <location>
        <begin position="59"/>
        <end position="200"/>
    </location>
</feature>
<dbReference type="SUPFAM" id="SSF52317">
    <property type="entry name" value="Class I glutamine amidotransferase-like"/>
    <property type="match status" value="1"/>
</dbReference>
<gene>
    <name evidence="2" type="ORF">DET61_101305</name>
</gene>
<dbReference type="EMBL" id="QPJI01000001">
    <property type="protein sequence ID" value="RCW75310.1"/>
    <property type="molecule type" value="Genomic_DNA"/>
</dbReference>
<dbReference type="InterPro" id="IPR029062">
    <property type="entry name" value="Class_I_gatase-like"/>
</dbReference>
<dbReference type="InterPro" id="IPR044992">
    <property type="entry name" value="ChyE-like"/>
</dbReference>
<dbReference type="GO" id="GO:0005829">
    <property type="term" value="C:cytosol"/>
    <property type="evidence" value="ECO:0007669"/>
    <property type="project" value="TreeGrafter"/>
</dbReference>
<dbReference type="NCBIfam" id="NF006562">
    <property type="entry name" value="PRK09065.1"/>
    <property type="match status" value="1"/>
</dbReference>
<evidence type="ECO:0000259" key="1">
    <source>
        <dbReference type="Pfam" id="PF00117"/>
    </source>
</evidence>
<evidence type="ECO:0000313" key="3">
    <source>
        <dbReference type="Proteomes" id="UP000253647"/>
    </source>
</evidence>
<dbReference type="Pfam" id="PF00117">
    <property type="entry name" value="GATase"/>
    <property type="match status" value="1"/>
</dbReference>
<dbReference type="CDD" id="cd01741">
    <property type="entry name" value="GATase1_1"/>
    <property type="match status" value="1"/>
</dbReference>
<dbReference type="RefSeq" id="WP_181861249.1">
    <property type="nucleotide sequence ID" value="NZ_QPJI01000001.1"/>
</dbReference>
<dbReference type="AlphaFoldDB" id="A0A368Y4T7"/>
<comment type="caution">
    <text evidence="2">The sequence shown here is derived from an EMBL/GenBank/DDBJ whole genome shotgun (WGS) entry which is preliminary data.</text>
</comment>
<name>A0A368Y4T7_MARNT</name>